<dbReference type="Pfam" id="PF12228">
    <property type="entry name" value="DUF3604"/>
    <property type="match status" value="2"/>
</dbReference>
<accession>A0A5C9AA30</accession>
<feature type="region of interest" description="Disordered" evidence="1">
    <location>
        <begin position="365"/>
        <end position="385"/>
    </location>
</feature>
<dbReference type="RefSeq" id="WP_148066411.1">
    <property type="nucleotide sequence ID" value="NZ_VRZA01000001.1"/>
</dbReference>
<evidence type="ECO:0000313" key="2">
    <source>
        <dbReference type="EMBL" id="TXS96141.1"/>
    </source>
</evidence>
<gene>
    <name evidence="2" type="ORF">FV139_01155</name>
</gene>
<sequence>MQRHIIPAVVLTIGIAGCSDFDDPTIGTHVGKVLQPDLPSRAVVPPNATRNLLWGDLHVHTALSYDAFTMGTRTLPDDAYNYMKGGTIMHGLGYPIRARRPLDFGAVTDHAEYLGVPRHLAGSQADQLDEGLINALKSGSALRFTAYYFYRIFSSMSSREKREETFGRDDLQYVSDAAWQDIQQAAENHNEPGRFTTFVAYEYSSMPDERNLHRNVIYKSARVPDYPYTSRDSSNPEDLWRVLDAQREQGMDVLAIPHNGNVSGGRMYESRTFNGSAIDAEYAELRSRNEPLSEIFQVKGTSETHPSLSPADEFADFALMDTLMTAAREPSTPKGSYSRDALRTGLEFAHREGYNPYQFGVIGSSDSHNSSSSTEEDNFHGKLPLMDGSPSQRLTLAYLSDKATPITAYGAAGLVAVWAQQNTRESIFEAMQRKETYATSGPRIALRFFAGWGYDDLTLDGDWLVPAYAGGVPMGSSLKGSIGAESPTFLLSAQKDPLGANLDRLQVIKAWVDEKGRSHEVIYDIAGSGEDTEGAASYSRTWRDPEFNSAQHAFYYARAIEKPTPRYTTHDAERLGVEPPEPVTIQERAVSSAIWYSP</sequence>
<name>A0A5C9AA30_9GAMM</name>
<comment type="caution">
    <text evidence="2">The sequence shown here is derived from an EMBL/GenBank/DDBJ whole genome shotgun (WGS) entry which is preliminary data.</text>
</comment>
<reference evidence="2 3" key="1">
    <citation type="submission" date="2019-08" db="EMBL/GenBank/DDBJ databases">
        <title>Parahaliea maris sp. nov., isolated from the surface seawater.</title>
        <authorList>
            <person name="Liu Y."/>
        </authorList>
    </citation>
    <scope>NUCLEOTIDE SEQUENCE [LARGE SCALE GENOMIC DNA]</scope>
    <source>
        <strain evidence="2 3">HSLHS9</strain>
    </source>
</reference>
<organism evidence="2 3">
    <name type="scientific">Parahaliea maris</name>
    <dbReference type="NCBI Taxonomy" id="2716870"/>
    <lineage>
        <taxon>Bacteria</taxon>
        <taxon>Pseudomonadati</taxon>
        <taxon>Pseudomonadota</taxon>
        <taxon>Gammaproteobacteria</taxon>
        <taxon>Cellvibrionales</taxon>
        <taxon>Halieaceae</taxon>
        <taxon>Parahaliea</taxon>
    </lineage>
</organism>
<dbReference type="PROSITE" id="PS51257">
    <property type="entry name" value="PROKAR_LIPOPROTEIN"/>
    <property type="match status" value="1"/>
</dbReference>
<proteinExistence type="predicted"/>
<evidence type="ECO:0000313" key="3">
    <source>
        <dbReference type="Proteomes" id="UP000321039"/>
    </source>
</evidence>
<dbReference type="Gene3D" id="3.20.20.140">
    <property type="entry name" value="Metal-dependent hydrolases"/>
    <property type="match status" value="1"/>
</dbReference>
<dbReference type="Proteomes" id="UP000321039">
    <property type="component" value="Unassembled WGS sequence"/>
</dbReference>
<keyword evidence="3" id="KW-1185">Reference proteome</keyword>
<protein>
    <submittedName>
        <fullName evidence="2">DUF3604 domain-containing protein</fullName>
    </submittedName>
</protein>
<dbReference type="EMBL" id="VRZA01000001">
    <property type="protein sequence ID" value="TXS96141.1"/>
    <property type="molecule type" value="Genomic_DNA"/>
</dbReference>
<dbReference type="InterPro" id="IPR022028">
    <property type="entry name" value="DUF3604"/>
</dbReference>
<dbReference type="AlphaFoldDB" id="A0A5C9AA30"/>
<evidence type="ECO:0000256" key="1">
    <source>
        <dbReference type="SAM" id="MobiDB-lite"/>
    </source>
</evidence>